<sequence>MAVKMAVETAVEMTPGQFPVRQGAGTETSVPRILISRWRRLWKVFSGLVFSVGVFRKSIGVRQLKMLQDEIVVILCELEIYFQPAFCDICVHLLLHCGSGGYRGKQPTWDKEDAEMVRLGKENPWHKIQDVQARNFVRSRYYLDWKTGEFITDHKDVRDFEKYLDEELTKASCTAGPSSQGSTEPWDTPFNRATNKYKERELDKPPTSGGRVSGFGTSMKLSEYYGSDAKTRKLERRSSAKDKSEVQELKKKVESLEKLVAEKPVENTEMMNKLLDEKIRQIIPLG</sequence>
<proteinExistence type="predicted"/>
<keyword evidence="4" id="KW-1185">Reference proteome</keyword>
<dbReference type="AlphaFoldDB" id="A0AAD8TFI7"/>
<evidence type="ECO:0000313" key="4">
    <source>
        <dbReference type="Proteomes" id="UP001231189"/>
    </source>
</evidence>
<evidence type="ECO:0000259" key="2">
    <source>
        <dbReference type="Pfam" id="PF13960"/>
    </source>
</evidence>
<evidence type="ECO:0000313" key="3">
    <source>
        <dbReference type="EMBL" id="KAK1681546.1"/>
    </source>
</evidence>
<gene>
    <name evidence="3" type="ORF">QYE76_042394</name>
</gene>
<name>A0AAD8TFI7_LOLMU</name>
<dbReference type="Proteomes" id="UP001231189">
    <property type="component" value="Unassembled WGS sequence"/>
</dbReference>
<evidence type="ECO:0000256" key="1">
    <source>
        <dbReference type="SAM" id="MobiDB-lite"/>
    </source>
</evidence>
<feature type="domain" description="DUF4218" evidence="2">
    <location>
        <begin position="57"/>
        <end position="97"/>
    </location>
</feature>
<dbReference type="EMBL" id="JAUUTY010000002">
    <property type="protein sequence ID" value="KAK1681546.1"/>
    <property type="molecule type" value="Genomic_DNA"/>
</dbReference>
<dbReference type="InterPro" id="IPR025452">
    <property type="entry name" value="DUF4218"/>
</dbReference>
<reference evidence="3" key="1">
    <citation type="submission" date="2023-07" db="EMBL/GenBank/DDBJ databases">
        <title>A chromosome-level genome assembly of Lolium multiflorum.</title>
        <authorList>
            <person name="Chen Y."/>
            <person name="Copetti D."/>
            <person name="Kolliker R."/>
            <person name="Studer B."/>
        </authorList>
    </citation>
    <scope>NUCLEOTIDE SEQUENCE</scope>
    <source>
        <strain evidence="3">02402/16</strain>
        <tissue evidence="3">Leaf</tissue>
    </source>
</reference>
<feature type="compositionally biased region" description="Polar residues" evidence="1">
    <location>
        <begin position="172"/>
        <end position="185"/>
    </location>
</feature>
<dbReference type="Pfam" id="PF13960">
    <property type="entry name" value="DUF4218"/>
    <property type="match status" value="1"/>
</dbReference>
<accession>A0AAD8TFI7</accession>
<protein>
    <recommendedName>
        <fullName evidence="2">DUF4218 domain-containing protein</fullName>
    </recommendedName>
</protein>
<feature type="region of interest" description="Disordered" evidence="1">
    <location>
        <begin position="196"/>
        <end position="215"/>
    </location>
</feature>
<comment type="caution">
    <text evidence="3">The sequence shown here is derived from an EMBL/GenBank/DDBJ whole genome shotgun (WGS) entry which is preliminary data.</text>
</comment>
<organism evidence="3 4">
    <name type="scientific">Lolium multiflorum</name>
    <name type="common">Italian ryegrass</name>
    <name type="synonym">Lolium perenne subsp. multiflorum</name>
    <dbReference type="NCBI Taxonomy" id="4521"/>
    <lineage>
        <taxon>Eukaryota</taxon>
        <taxon>Viridiplantae</taxon>
        <taxon>Streptophyta</taxon>
        <taxon>Embryophyta</taxon>
        <taxon>Tracheophyta</taxon>
        <taxon>Spermatophyta</taxon>
        <taxon>Magnoliopsida</taxon>
        <taxon>Liliopsida</taxon>
        <taxon>Poales</taxon>
        <taxon>Poaceae</taxon>
        <taxon>BOP clade</taxon>
        <taxon>Pooideae</taxon>
        <taxon>Poodae</taxon>
        <taxon>Poeae</taxon>
        <taxon>Poeae Chloroplast Group 2 (Poeae type)</taxon>
        <taxon>Loliodinae</taxon>
        <taxon>Loliinae</taxon>
        <taxon>Lolium</taxon>
    </lineage>
</organism>
<feature type="region of interest" description="Disordered" evidence="1">
    <location>
        <begin position="172"/>
        <end position="191"/>
    </location>
</feature>